<dbReference type="SUPFAM" id="SSF53448">
    <property type="entry name" value="Nucleotide-diphospho-sugar transferases"/>
    <property type="match status" value="1"/>
</dbReference>
<keyword evidence="3" id="KW-1133">Transmembrane helix</keyword>
<sequence length="569" mass="63063">MPPKSLPKYTIRVGLIWLVPVGTLVLGCFHWTPLLLALLLTPLEVPKVRSRLFGGRAKKLLPCLKVPALLRLSLLWVLQVWFIILWRANAPNSDAQSPEASSEDLEALRISVVLPCAGEGLYALNTVRAVYESLPPGVLHEIIVVDDGTEPPLSQSFLTPDVLEKFQVTILRHAETVGLIGAKKGGGDAATGDIIVFFDCHVAPQPGWHESFVRLIGENYRRIVTPVITDLDVGTWQQRGTGGQAKCYLTWDADFKWFESEDPYVPILSGGLLGISKRWWNETGGYDVQMVGWGGENLDQSLRSWLCGGEIMMAKDSFVAHMWRKPDDPRTRAKYTLKAGAANRNRLRAAVAWFGEFSEKLSSFPSLQSERRNADGTPWYGDLSNILEVKNRLKCKSFAWFMHRFKHVYEDGGLIPKETFTLKDASHSDMCLTYEGSAGTSPNGRGTAVLAPCHGGERQRWHGANRFDKGECCSGLRAWNTDQCVTGVLDGKVSTFVCDVSGQNAHQAWQLDSGQLKQRSGGFMQSDCVTPADGSLKVRRCSGASWLQDDVLEPIESNLYKKALAELQL</sequence>
<dbReference type="EMBL" id="CAMXCT030001075">
    <property type="protein sequence ID" value="CAL4773672.1"/>
    <property type="molecule type" value="Genomic_DNA"/>
</dbReference>
<keyword evidence="1" id="KW-0808">Transferase</keyword>
<name>A0A9P1FTK2_9DINO</name>
<evidence type="ECO:0000313" key="8">
    <source>
        <dbReference type="EMBL" id="CAL4773672.1"/>
    </source>
</evidence>
<keyword evidence="2" id="KW-1015">Disulfide bond</keyword>
<protein>
    <submittedName>
        <fullName evidence="8">Polypeptide N-acetylgalactosaminyltransferase</fullName>
    </submittedName>
</protein>
<keyword evidence="3" id="KW-0472">Membrane</keyword>
<dbReference type="GO" id="GO:0006493">
    <property type="term" value="P:protein O-linked glycosylation"/>
    <property type="evidence" value="ECO:0007669"/>
    <property type="project" value="TreeGrafter"/>
</dbReference>
<dbReference type="Gene3D" id="3.90.550.10">
    <property type="entry name" value="Spore Coat Polysaccharide Biosynthesis Protein SpsA, Chain A"/>
    <property type="match status" value="1"/>
</dbReference>
<feature type="domain" description="Galactosyltransferase C-terminal" evidence="5">
    <location>
        <begin position="268"/>
        <end position="314"/>
    </location>
</feature>
<dbReference type="Pfam" id="PF00535">
    <property type="entry name" value="Glycos_transf_2"/>
    <property type="match status" value="1"/>
</dbReference>
<dbReference type="PANTHER" id="PTHR11675">
    <property type="entry name" value="N-ACETYLGALACTOSAMINYLTRANSFERASE"/>
    <property type="match status" value="1"/>
</dbReference>
<evidence type="ECO:0000256" key="1">
    <source>
        <dbReference type="ARBA" id="ARBA00022679"/>
    </source>
</evidence>
<dbReference type="EMBL" id="CAMXCT020001075">
    <property type="protein sequence ID" value="CAL1139735.1"/>
    <property type="molecule type" value="Genomic_DNA"/>
</dbReference>
<feature type="domain" description="Glycosyltransferase 2-like" evidence="4">
    <location>
        <begin position="111"/>
        <end position="239"/>
    </location>
</feature>
<dbReference type="InterPro" id="IPR001173">
    <property type="entry name" value="Glyco_trans_2-like"/>
</dbReference>
<dbReference type="PROSITE" id="PS51257">
    <property type="entry name" value="PROKAR_LIPOPROTEIN"/>
    <property type="match status" value="1"/>
</dbReference>
<dbReference type="GO" id="GO:0005794">
    <property type="term" value="C:Golgi apparatus"/>
    <property type="evidence" value="ECO:0007669"/>
    <property type="project" value="TreeGrafter"/>
</dbReference>
<dbReference type="Proteomes" id="UP001152797">
    <property type="component" value="Unassembled WGS sequence"/>
</dbReference>
<dbReference type="AlphaFoldDB" id="A0A9P1FTK2"/>
<proteinExistence type="predicted"/>
<dbReference type="OrthoDB" id="416652at2759"/>
<dbReference type="PROSITE" id="PS50231">
    <property type="entry name" value="RICIN_B_LECTIN"/>
    <property type="match status" value="1"/>
</dbReference>
<dbReference type="EMBL" id="CAMXCT010001075">
    <property type="protein sequence ID" value="CAI3986360.1"/>
    <property type="molecule type" value="Genomic_DNA"/>
</dbReference>
<dbReference type="GO" id="GO:0004653">
    <property type="term" value="F:polypeptide N-acetylgalactosaminyltransferase activity"/>
    <property type="evidence" value="ECO:0007669"/>
    <property type="project" value="TreeGrafter"/>
</dbReference>
<dbReference type="Pfam" id="PF02709">
    <property type="entry name" value="Glyco_transf_7C"/>
    <property type="match status" value="1"/>
</dbReference>
<feature type="transmembrane region" description="Helical" evidence="3">
    <location>
        <begin position="15"/>
        <end position="41"/>
    </location>
</feature>
<organism evidence="6">
    <name type="scientific">Cladocopium goreaui</name>
    <dbReference type="NCBI Taxonomy" id="2562237"/>
    <lineage>
        <taxon>Eukaryota</taxon>
        <taxon>Sar</taxon>
        <taxon>Alveolata</taxon>
        <taxon>Dinophyceae</taxon>
        <taxon>Suessiales</taxon>
        <taxon>Symbiodiniaceae</taxon>
        <taxon>Cladocopium</taxon>
    </lineage>
</organism>
<keyword evidence="3" id="KW-0812">Transmembrane</keyword>
<dbReference type="PANTHER" id="PTHR11675:SF119">
    <property type="entry name" value="POLYPEPTIDE N-ACETYLGALACTOSAMINYLTRANSFERASE 2"/>
    <property type="match status" value="1"/>
</dbReference>
<evidence type="ECO:0000256" key="2">
    <source>
        <dbReference type="ARBA" id="ARBA00023157"/>
    </source>
</evidence>
<evidence type="ECO:0000313" key="7">
    <source>
        <dbReference type="EMBL" id="CAL1139735.1"/>
    </source>
</evidence>
<evidence type="ECO:0000313" key="9">
    <source>
        <dbReference type="Proteomes" id="UP001152797"/>
    </source>
</evidence>
<dbReference type="Gene3D" id="2.80.10.50">
    <property type="match status" value="1"/>
</dbReference>
<evidence type="ECO:0000313" key="6">
    <source>
        <dbReference type="EMBL" id="CAI3986360.1"/>
    </source>
</evidence>
<comment type="caution">
    <text evidence="6">The sequence shown here is derived from an EMBL/GenBank/DDBJ whole genome shotgun (WGS) entry which is preliminary data.</text>
</comment>
<dbReference type="SUPFAM" id="SSF50370">
    <property type="entry name" value="Ricin B-like lectins"/>
    <property type="match status" value="1"/>
</dbReference>
<dbReference type="InterPro" id="IPR027791">
    <property type="entry name" value="Galactosyl_T_C"/>
</dbReference>
<reference evidence="6" key="1">
    <citation type="submission" date="2022-10" db="EMBL/GenBank/DDBJ databases">
        <authorList>
            <person name="Chen Y."/>
            <person name="Dougan E. K."/>
            <person name="Chan C."/>
            <person name="Rhodes N."/>
            <person name="Thang M."/>
        </authorList>
    </citation>
    <scope>NUCLEOTIDE SEQUENCE</scope>
</reference>
<evidence type="ECO:0000259" key="4">
    <source>
        <dbReference type="Pfam" id="PF00535"/>
    </source>
</evidence>
<keyword evidence="9" id="KW-1185">Reference proteome</keyword>
<reference evidence="7" key="2">
    <citation type="submission" date="2024-04" db="EMBL/GenBank/DDBJ databases">
        <authorList>
            <person name="Chen Y."/>
            <person name="Shah S."/>
            <person name="Dougan E. K."/>
            <person name="Thang M."/>
            <person name="Chan C."/>
        </authorList>
    </citation>
    <scope>NUCLEOTIDE SEQUENCE [LARGE SCALE GENOMIC DNA]</scope>
</reference>
<gene>
    <name evidence="6" type="ORF">C1SCF055_LOCUS13720</name>
</gene>
<evidence type="ECO:0000259" key="5">
    <source>
        <dbReference type="Pfam" id="PF02709"/>
    </source>
</evidence>
<dbReference type="InterPro" id="IPR029044">
    <property type="entry name" value="Nucleotide-diphossugar_trans"/>
</dbReference>
<evidence type="ECO:0000256" key="3">
    <source>
        <dbReference type="SAM" id="Phobius"/>
    </source>
</evidence>
<dbReference type="InterPro" id="IPR035992">
    <property type="entry name" value="Ricin_B-like_lectins"/>
</dbReference>
<accession>A0A9P1FTK2</accession>